<dbReference type="AlphaFoldDB" id="A0A183LAM6"/>
<proteinExistence type="predicted"/>
<organism evidence="1 2">
    <name type="scientific">Schistosoma margrebowiei</name>
    <dbReference type="NCBI Taxonomy" id="48269"/>
    <lineage>
        <taxon>Eukaryota</taxon>
        <taxon>Metazoa</taxon>
        <taxon>Spiralia</taxon>
        <taxon>Lophotrochozoa</taxon>
        <taxon>Platyhelminthes</taxon>
        <taxon>Trematoda</taxon>
        <taxon>Digenea</taxon>
        <taxon>Strigeidida</taxon>
        <taxon>Schistosomatoidea</taxon>
        <taxon>Schistosomatidae</taxon>
        <taxon>Schistosoma</taxon>
    </lineage>
</organism>
<dbReference type="Proteomes" id="UP000277204">
    <property type="component" value="Unassembled WGS sequence"/>
</dbReference>
<name>A0A183LAM6_9TREM</name>
<reference evidence="1 2" key="1">
    <citation type="submission" date="2018-11" db="EMBL/GenBank/DDBJ databases">
        <authorList>
            <consortium name="Pathogen Informatics"/>
        </authorList>
    </citation>
    <scope>NUCLEOTIDE SEQUENCE [LARGE SCALE GENOMIC DNA]</scope>
    <source>
        <strain evidence="1 2">Zambia</strain>
    </source>
</reference>
<protein>
    <submittedName>
        <fullName evidence="1">Uncharacterized protein</fullName>
    </submittedName>
</protein>
<keyword evidence="2" id="KW-1185">Reference proteome</keyword>
<accession>A0A183LAM6</accession>
<dbReference type="STRING" id="48269.A0A183LAM6"/>
<evidence type="ECO:0000313" key="2">
    <source>
        <dbReference type="Proteomes" id="UP000277204"/>
    </source>
</evidence>
<gene>
    <name evidence="1" type="ORF">SMRZ_LOCUS851</name>
</gene>
<evidence type="ECO:0000313" key="1">
    <source>
        <dbReference type="EMBL" id="VDO49452.1"/>
    </source>
</evidence>
<dbReference type="EMBL" id="UZAI01000168">
    <property type="protein sequence ID" value="VDO49452.1"/>
    <property type="molecule type" value="Genomic_DNA"/>
</dbReference>
<sequence>MRCLESAEVTYFRGNDLRPSTGIVLKNVGKSMVRIVDINDLSTHSRHVDQIQFQEPGESVPISVVNSNANEQILDNTESFSNIMADRPRMNLRRRRTIDYKHLDSNLSCGGCGV</sequence>